<proteinExistence type="predicted"/>
<comment type="caution">
    <text evidence="1">The sequence shown here is derived from an EMBL/GenBank/DDBJ whole genome shotgun (WGS) entry which is preliminary data.</text>
</comment>
<evidence type="ECO:0000313" key="1">
    <source>
        <dbReference type="EMBL" id="CAD7004389.1"/>
    </source>
</evidence>
<evidence type="ECO:0000313" key="2">
    <source>
        <dbReference type="Proteomes" id="UP000606786"/>
    </source>
</evidence>
<organism evidence="1 2">
    <name type="scientific">Ceratitis capitata</name>
    <name type="common">Mediterranean fruit fly</name>
    <name type="synonym">Tephritis capitata</name>
    <dbReference type="NCBI Taxonomy" id="7213"/>
    <lineage>
        <taxon>Eukaryota</taxon>
        <taxon>Metazoa</taxon>
        <taxon>Ecdysozoa</taxon>
        <taxon>Arthropoda</taxon>
        <taxon>Hexapoda</taxon>
        <taxon>Insecta</taxon>
        <taxon>Pterygota</taxon>
        <taxon>Neoptera</taxon>
        <taxon>Endopterygota</taxon>
        <taxon>Diptera</taxon>
        <taxon>Brachycera</taxon>
        <taxon>Muscomorpha</taxon>
        <taxon>Tephritoidea</taxon>
        <taxon>Tephritidae</taxon>
        <taxon>Ceratitis</taxon>
        <taxon>Ceratitis</taxon>
    </lineage>
</organism>
<feature type="non-terminal residue" evidence="1">
    <location>
        <position position="1"/>
    </location>
</feature>
<keyword evidence="2" id="KW-1185">Reference proteome</keyword>
<protein>
    <submittedName>
        <fullName evidence="1">(Mediterranean fruit fly) hypothetical protein</fullName>
    </submittedName>
</protein>
<dbReference type="Proteomes" id="UP000606786">
    <property type="component" value="Unassembled WGS sequence"/>
</dbReference>
<feature type="non-terminal residue" evidence="1">
    <location>
        <position position="63"/>
    </location>
</feature>
<dbReference type="EMBL" id="CAJHJT010000034">
    <property type="protein sequence ID" value="CAD7004389.1"/>
    <property type="molecule type" value="Genomic_DNA"/>
</dbReference>
<reference evidence="1" key="1">
    <citation type="submission" date="2020-11" db="EMBL/GenBank/DDBJ databases">
        <authorList>
            <person name="Whitehead M."/>
        </authorList>
    </citation>
    <scope>NUCLEOTIDE SEQUENCE</scope>
    <source>
        <strain evidence="1">EGII</strain>
    </source>
</reference>
<sequence length="63" mass="7026">VSGYRRAVAVAVLTKTAATTTATTIALINDKQTSKTETGRNFQFNIRQGFASQRQPRLWRAKK</sequence>
<accession>A0A811UYU2</accession>
<name>A0A811UYU2_CERCA</name>
<gene>
    <name evidence="1" type="ORF">CCAP1982_LOCUS12799</name>
</gene>
<dbReference type="AlphaFoldDB" id="A0A811UYU2"/>